<feature type="domain" description="Membrane insertase YidC/Oxa/ALB C-terminal" evidence="11">
    <location>
        <begin position="59"/>
        <end position="249"/>
    </location>
</feature>
<evidence type="ECO:0000256" key="8">
    <source>
        <dbReference type="ARBA" id="ARBA00023136"/>
    </source>
</evidence>
<evidence type="ECO:0000256" key="2">
    <source>
        <dbReference type="ARBA" id="ARBA00009877"/>
    </source>
</evidence>
<reference evidence="15" key="1">
    <citation type="submission" date="2017-02" db="UniProtKB">
        <authorList>
            <consortium name="WormBaseParasite"/>
        </authorList>
    </citation>
    <scope>IDENTIFICATION</scope>
</reference>
<reference evidence="12 14" key="2">
    <citation type="submission" date="2018-11" db="EMBL/GenBank/DDBJ databases">
        <authorList>
            <consortium name="Pathogen Informatics"/>
        </authorList>
    </citation>
    <scope>NUCLEOTIDE SEQUENCE [LARGE SCALE GENOMIC DNA]</scope>
</reference>
<evidence type="ECO:0000256" key="3">
    <source>
        <dbReference type="ARBA" id="ARBA00022692"/>
    </source>
</evidence>
<accession>A0A0N4UAL5</accession>
<evidence type="ECO:0000256" key="1">
    <source>
        <dbReference type="ARBA" id="ARBA00004448"/>
    </source>
</evidence>
<feature type="transmembrane region" description="Helical" evidence="10">
    <location>
        <begin position="181"/>
        <end position="200"/>
    </location>
</feature>
<evidence type="ECO:0000256" key="5">
    <source>
        <dbReference type="ARBA" id="ARBA00022946"/>
    </source>
</evidence>
<dbReference type="WBParaSite" id="DME_0000420101-mRNA-1">
    <property type="protein sequence ID" value="DME_0000420101-mRNA-1"/>
    <property type="gene ID" value="DME_0000420101"/>
</dbReference>
<feature type="transmembrane region" description="Helical" evidence="10">
    <location>
        <begin position="221"/>
        <end position="241"/>
    </location>
</feature>
<keyword evidence="3 9" id="KW-0812">Transmembrane</keyword>
<proteinExistence type="inferred from homology"/>
<dbReference type="Proteomes" id="UP000038040">
    <property type="component" value="Unplaced"/>
</dbReference>
<evidence type="ECO:0000313" key="12">
    <source>
        <dbReference type="EMBL" id="VDN58111.1"/>
    </source>
</evidence>
<keyword evidence="14" id="KW-1185">Reference proteome</keyword>
<dbReference type="GO" id="GO:0032979">
    <property type="term" value="P:protein insertion into mitochondrial inner membrane from matrix"/>
    <property type="evidence" value="ECO:0007669"/>
    <property type="project" value="TreeGrafter"/>
</dbReference>
<dbReference type="PANTHER" id="PTHR12428">
    <property type="entry name" value="OXA1"/>
    <property type="match status" value="1"/>
</dbReference>
<evidence type="ECO:0000259" key="11">
    <source>
        <dbReference type="Pfam" id="PF02096"/>
    </source>
</evidence>
<keyword evidence="6 10" id="KW-1133">Transmembrane helix</keyword>
<keyword evidence="8 10" id="KW-0472">Membrane</keyword>
<gene>
    <name evidence="12" type="ORF">DME_LOCUS8084</name>
</gene>
<feature type="transmembrane region" description="Helical" evidence="10">
    <location>
        <begin position="136"/>
        <end position="161"/>
    </location>
</feature>
<dbReference type="STRING" id="318479.A0A0N4UAL5"/>
<dbReference type="Proteomes" id="UP000274756">
    <property type="component" value="Unassembled WGS sequence"/>
</dbReference>
<keyword evidence="5" id="KW-0809">Transit peptide</keyword>
<dbReference type="CDD" id="cd20069">
    <property type="entry name" value="5TM_Oxa1-like"/>
    <property type="match status" value="1"/>
</dbReference>
<dbReference type="InterPro" id="IPR028055">
    <property type="entry name" value="YidC/Oxa/ALB_C"/>
</dbReference>
<evidence type="ECO:0000256" key="7">
    <source>
        <dbReference type="ARBA" id="ARBA00023128"/>
    </source>
</evidence>
<dbReference type="GO" id="GO:0005743">
    <property type="term" value="C:mitochondrial inner membrane"/>
    <property type="evidence" value="ECO:0007669"/>
    <property type="project" value="UniProtKB-SubCell"/>
</dbReference>
<evidence type="ECO:0000256" key="10">
    <source>
        <dbReference type="SAM" id="Phobius"/>
    </source>
</evidence>
<dbReference type="InterPro" id="IPR001708">
    <property type="entry name" value="YidC/ALB3/OXA1/COX18"/>
</dbReference>
<sequence>NFPDIPAIPAPPPPKLSIEELAEAGESVLSELGLFSWWKPTSYVRLLLEYSHICFDIPWWATIVATTVGLRLALIYVPIMSQRLVAQRSIYANEFADFQNRITEAQKEGDTLLVQQVLLEQRDFCLAKGIRNGRMIVVLLANAFAFTIQFFSIKKMIAANYPGWSSGGALWFPDLTVSDPYYALPLISAVTIFLVVNSGIEFGASSEQVSPVIGLGMKYGIPILVLICTSQFASGLCLYWCTSNLMSLLYAGVFRIPAVRNFLEIPKVVAQPLQSEGQRKKRAAPPSLYDLTKEDLKQFKKAGRIKKD</sequence>
<evidence type="ECO:0000313" key="14">
    <source>
        <dbReference type="Proteomes" id="UP000274756"/>
    </source>
</evidence>
<evidence type="ECO:0000256" key="4">
    <source>
        <dbReference type="ARBA" id="ARBA00022792"/>
    </source>
</evidence>
<dbReference type="EMBL" id="UYYG01001165">
    <property type="protein sequence ID" value="VDN58111.1"/>
    <property type="molecule type" value="Genomic_DNA"/>
</dbReference>
<dbReference type="GO" id="GO:0032977">
    <property type="term" value="F:membrane insertase activity"/>
    <property type="evidence" value="ECO:0007669"/>
    <property type="project" value="InterPro"/>
</dbReference>
<evidence type="ECO:0000256" key="9">
    <source>
        <dbReference type="RuleBase" id="RU003945"/>
    </source>
</evidence>
<protein>
    <submittedName>
        <fullName evidence="15">Mitochondrial inner membrane protein OXA1</fullName>
    </submittedName>
</protein>
<evidence type="ECO:0000313" key="13">
    <source>
        <dbReference type="Proteomes" id="UP000038040"/>
    </source>
</evidence>
<feature type="transmembrane region" description="Helical" evidence="10">
    <location>
        <begin position="57"/>
        <end position="79"/>
    </location>
</feature>
<comment type="similarity">
    <text evidence="2 9">Belongs to the OXA1/ALB3/YidC family.</text>
</comment>
<dbReference type="AlphaFoldDB" id="A0A0N4UAL5"/>
<dbReference type="OrthoDB" id="2148490at2759"/>
<organism evidence="13 15">
    <name type="scientific">Dracunculus medinensis</name>
    <name type="common">Guinea worm</name>
    <dbReference type="NCBI Taxonomy" id="318479"/>
    <lineage>
        <taxon>Eukaryota</taxon>
        <taxon>Metazoa</taxon>
        <taxon>Ecdysozoa</taxon>
        <taxon>Nematoda</taxon>
        <taxon>Chromadorea</taxon>
        <taxon>Rhabditida</taxon>
        <taxon>Spirurina</taxon>
        <taxon>Dracunculoidea</taxon>
        <taxon>Dracunculidae</taxon>
        <taxon>Dracunculus</taxon>
    </lineage>
</organism>
<comment type="subcellular location">
    <subcellularLocation>
        <location evidence="9">Membrane</location>
        <topology evidence="9">Multi-pass membrane protein</topology>
    </subcellularLocation>
    <subcellularLocation>
        <location evidence="1">Mitochondrion inner membrane</location>
        <topology evidence="1">Multi-pass membrane protein</topology>
    </subcellularLocation>
</comment>
<keyword evidence="4" id="KW-0999">Mitochondrion inner membrane</keyword>
<dbReference type="Pfam" id="PF02096">
    <property type="entry name" value="60KD_IMP"/>
    <property type="match status" value="1"/>
</dbReference>
<evidence type="ECO:0000313" key="15">
    <source>
        <dbReference type="WBParaSite" id="DME_0000420101-mRNA-1"/>
    </source>
</evidence>
<evidence type="ECO:0000256" key="6">
    <source>
        <dbReference type="ARBA" id="ARBA00022989"/>
    </source>
</evidence>
<dbReference type="PANTHER" id="PTHR12428:SF66">
    <property type="entry name" value="MITOCHONDRIAL INNER MEMBRANE PROTEIN OXA1L"/>
    <property type="match status" value="1"/>
</dbReference>
<keyword evidence="7" id="KW-0496">Mitochondrion</keyword>
<name>A0A0N4UAL5_DRAME</name>